<evidence type="ECO:0000313" key="2">
    <source>
        <dbReference type="Proteomes" id="UP000596661"/>
    </source>
</evidence>
<accession>A0A803QCR0</accession>
<keyword evidence="2" id="KW-1185">Reference proteome</keyword>
<dbReference type="EnsemblPlants" id="evm.model.08.901">
    <property type="protein sequence ID" value="cds.evm.model.08.901"/>
    <property type="gene ID" value="evm.TU.08.901"/>
</dbReference>
<evidence type="ECO:0000313" key="1">
    <source>
        <dbReference type="EnsemblPlants" id="cds.evm.model.08.901"/>
    </source>
</evidence>
<dbReference type="AlphaFoldDB" id="A0A803QCR0"/>
<dbReference type="Gramene" id="evm.model.08.901">
    <property type="protein sequence ID" value="cds.evm.model.08.901"/>
    <property type="gene ID" value="evm.TU.08.901"/>
</dbReference>
<sequence>MSTKFLVSPLTLFEQQDLLMWHHESNGIYTVKSGYALAMHLEDQSPSASGHQALQWLKKFWGLSLPSKNLKVLLMQFSAEWYSLQLEQFATILWSIWSEGNKERHGTKPKPAYVLLYFALCYLDEFHAARKVTNKASSSNLSVDLSNAQTGSWLNSPSGRLKLY</sequence>
<organism evidence="1 2">
    <name type="scientific">Cannabis sativa</name>
    <name type="common">Hemp</name>
    <name type="synonym">Marijuana</name>
    <dbReference type="NCBI Taxonomy" id="3483"/>
    <lineage>
        <taxon>Eukaryota</taxon>
        <taxon>Viridiplantae</taxon>
        <taxon>Streptophyta</taxon>
        <taxon>Embryophyta</taxon>
        <taxon>Tracheophyta</taxon>
        <taxon>Spermatophyta</taxon>
        <taxon>Magnoliopsida</taxon>
        <taxon>eudicotyledons</taxon>
        <taxon>Gunneridae</taxon>
        <taxon>Pentapetalae</taxon>
        <taxon>rosids</taxon>
        <taxon>fabids</taxon>
        <taxon>Rosales</taxon>
        <taxon>Cannabaceae</taxon>
        <taxon>Cannabis</taxon>
    </lineage>
</organism>
<reference evidence="1" key="1">
    <citation type="submission" date="2018-11" db="EMBL/GenBank/DDBJ databases">
        <authorList>
            <person name="Grassa J C."/>
        </authorList>
    </citation>
    <scope>NUCLEOTIDE SEQUENCE [LARGE SCALE GENOMIC DNA]</scope>
</reference>
<dbReference type="EMBL" id="UZAU01000694">
    <property type="status" value="NOT_ANNOTATED_CDS"/>
    <property type="molecule type" value="Genomic_DNA"/>
</dbReference>
<protein>
    <submittedName>
        <fullName evidence="1">Uncharacterized protein</fullName>
    </submittedName>
</protein>
<name>A0A803QCR0_CANSA</name>
<reference evidence="1" key="2">
    <citation type="submission" date="2021-03" db="UniProtKB">
        <authorList>
            <consortium name="EnsemblPlants"/>
        </authorList>
    </citation>
    <scope>IDENTIFICATION</scope>
</reference>
<proteinExistence type="predicted"/>
<dbReference type="Proteomes" id="UP000596661">
    <property type="component" value="Chromosome 8"/>
</dbReference>